<comment type="similarity">
    <text evidence="1">Belongs to the peptidase S9A family.</text>
</comment>
<dbReference type="Pfam" id="PF00326">
    <property type="entry name" value="Peptidase_S9"/>
    <property type="match status" value="1"/>
</dbReference>
<evidence type="ECO:0000256" key="1">
    <source>
        <dbReference type="ARBA" id="ARBA00005228"/>
    </source>
</evidence>
<evidence type="ECO:0000256" key="3">
    <source>
        <dbReference type="ARBA" id="ARBA00022801"/>
    </source>
</evidence>
<evidence type="ECO:0000259" key="5">
    <source>
        <dbReference type="Pfam" id="PF00326"/>
    </source>
</evidence>
<keyword evidence="4" id="KW-0720">Serine protease</keyword>
<sequence>MTDSASTPFPAAPVTPARPTTRVIHGETLHDDYAWLKADNWQDVLKKPKALPADIRAVLEAENDCCDAVMAPAARLRKTLVKEMRGRIREDDSEVPAPDGPWLWYERFETGAEHGLICRRSRAGGPEQILIDANAMAEGKPFFDLAAADHAPDFSRLGWSVDEKGSEYYDIRVREVSADGALRDLDDQITDTTGELVWQADSAGFFYVMNDANHRPSKVFLHRLGQPQSADRLVYEEADAGWFVHIDQTQSSRYLIIGAGDHETSETWLVDLEAPEAKPFLVARREPQVMYDVEHHGDQLILCTNADGAEDFKLATAPVSAPQRDNWRDLVPHRPGVMILSHLAFARHLARMEREDARPRIVIREMASGEEHVIAFDEEAYALGMDGGMEFDTDDIRFAYASLTTPATTYAYNMATRTREVLKQQEVPSGHNPADYVTRRLMARADDGALVPVSLLHHKDTPLDGSAPALVYGYGAYGSSMSASFRTNPLSLVNRGFVYAIAHVRGGTEKGWAWYLNGKREHKPNTFSDFIAVCRCLAAEGYTSSGRIVAHGGSAGGMLMGAIANMAPELFAGIIADVPFVDVLNTMLDDSLPLTPPEWPEWGNPGASKEAFDLIRSYAPYEQVKPQAYPAILALGGLTDPRVTYWEPAKWVARLRATMTGGGPVLCKINMDAGHGGASGRFDSLKETALMYAFALMATQGFDKAPVA</sequence>
<protein>
    <submittedName>
        <fullName evidence="7">S9 family peptidase</fullName>
    </submittedName>
</protein>
<reference evidence="8" key="1">
    <citation type="journal article" date="2019" name="Int. J. Syst. Evol. Microbiol.">
        <title>The Global Catalogue of Microorganisms (GCM) 10K type strain sequencing project: providing services to taxonomists for standard genome sequencing and annotation.</title>
        <authorList>
            <consortium name="The Broad Institute Genomics Platform"/>
            <consortium name="The Broad Institute Genome Sequencing Center for Infectious Disease"/>
            <person name="Wu L."/>
            <person name="Ma J."/>
        </authorList>
    </citation>
    <scope>NUCLEOTIDE SEQUENCE [LARGE SCALE GENOMIC DNA]</scope>
    <source>
        <strain evidence="8">KCTC 42282</strain>
    </source>
</reference>
<keyword evidence="8" id="KW-1185">Reference proteome</keyword>
<evidence type="ECO:0000313" key="7">
    <source>
        <dbReference type="EMBL" id="MFC3639728.1"/>
    </source>
</evidence>
<dbReference type="InterPro" id="IPR051543">
    <property type="entry name" value="Serine_Peptidase_S9A"/>
</dbReference>
<dbReference type="Proteomes" id="UP001595704">
    <property type="component" value="Unassembled WGS sequence"/>
</dbReference>
<dbReference type="PANTHER" id="PTHR11757">
    <property type="entry name" value="PROTEASE FAMILY S9A OLIGOPEPTIDASE"/>
    <property type="match status" value="1"/>
</dbReference>
<accession>A0ABV7UMH6</accession>
<dbReference type="InterPro" id="IPR001375">
    <property type="entry name" value="Peptidase_S9_cat"/>
</dbReference>
<dbReference type="InterPro" id="IPR029058">
    <property type="entry name" value="AB_hydrolase_fold"/>
</dbReference>
<evidence type="ECO:0000256" key="4">
    <source>
        <dbReference type="ARBA" id="ARBA00022825"/>
    </source>
</evidence>
<keyword evidence="2" id="KW-0645">Protease</keyword>
<dbReference type="InterPro" id="IPR023302">
    <property type="entry name" value="Pept_S9A_N"/>
</dbReference>
<evidence type="ECO:0000259" key="6">
    <source>
        <dbReference type="Pfam" id="PF02897"/>
    </source>
</evidence>
<gene>
    <name evidence="7" type="ORF">ACFONL_20515</name>
</gene>
<dbReference type="InterPro" id="IPR002470">
    <property type="entry name" value="Peptidase_S9A"/>
</dbReference>
<dbReference type="RefSeq" id="WP_191318826.1">
    <property type="nucleotide sequence ID" value="NZ_BNCG01000004.1"/>
</dbReference>
<keyword evidence="3" id="KW-0378">Hydrolase</keyword>
<name>A0ABV7UMH6_9HYPH</name>
<dbReference type="SUPFAM" id="SSF53474">
    <property type="entry name" value="alpha/beta-Hydrolases"/>
    <property type="match status" value="1"/>
</dbReference>
<evidence type="ECO:0000256" key="2">
    <source>
        <dbReference type="ARBA" id="ARBA00022670"/>
    </source>
</evidence>
<proteinExistence type="inferred from homology"/>
<dbReference type="PANTHER" id="PTHR11757:SF19">
    <property type="entry name" value="PROLYL ENDOPEPTIDASE-LIKE"/>
    <property type="match status" value="1"/>
</dbReference>
<dbReference type="Gene3D" id="3.40.50.1820">
    <property type="entry name" value="alpha/beta hydrolase"/>
    <property type="match status" value="1"/>
</dbReference>
<evidence type="ECO:0000313" key="8">
    <source>
        <dbReference type="Proteomes" id="UP001595704"/>
    </source>
</evidence>
<dbReference type="PRINTS" id="PR00862">
    <property type="entry name" value="PROLIGOPTASE"/>
</dbReference>
<dbReference type="Pfam" id="PF02897">
    <property type="entry name" value="Peptidase_S9_N"/>
    <property type="match status" value="1"/>
</dbReference>
<comment type="caution">
    <text evidence="7">The sequence shown here is derived from an EMBL/GenBank/DDBJ whole genome shotgun (WGS) entry which is preliminary data.</text>
</comment>
<dbReference type="Gene3D" id="2.130.10.120">
    <property type="entry name" value="Prolyl oligopeptidase, N-terminal domain"/>
    <property type="match status" value="1"/>
</dbReference>
<dbReference type="EMBL" id="JBHRYC010000098">
    <property type="protein sequence ID" value="MFC3639728.1"/>
    <property type="molecule type" value="Genomic_DNA"/>
</dbReference>
<dbReference type="SUPFAM" id="SSF50993">
    <property type="entry name" value="Peptidase/esterase 'gauge' domain"/>
    <property type="match status" value="1"/>
</dbReference>
<organism evidence="7 8">
    <name type="scientific">Camelimonas fluminis</name>
    <dbReference type="NCBI Taxonomy" id="1576911"/>
    <lineage>
        <taxon>Bacteria</taxon>
        <taxon>Pseudomonadati</taxon>
        <taxon>Pseudomonadota</taxon>
        <taxon>Alphaproteobacteria</taxon>
        <taxon>Hyphomicrobiales</taxon>
        <taxon>Chelatococcaceae</taxon>
        <taxon>Camelimonas</taxon>
    </lineage>
</organism>
<feature type="domain" description="Peptidase S9A N-terminal" evidence="6">
    <location>
        <begin position="13"/>
        <end position="425"/>
    </location>
</feature>
<feature type="domain" description="Peptidase S9 prolyl oligopeptidase catalytic" evidence="5">
    <location>
        <begin position="484"/>
        <end position="697"/>
    </location>
</feature>